<dbReference type="CDD" id="cd00051">
    <property type="entry name" value="EFh"/>
    <property type="match status" value="1"/>
</dbReference>
<dbReference type="InterPro" id="IPR002048">
    <property type="entry name" value="EF_hand_dom"/>
</dbReference>
<dbReference type="SUPFAM" id="SSF47473">
    <property type="entry name" value="EF-hand"/>
    <property type="match status" value="1"/>
</dbReference>
<dbReference type="Pfam" id="PF13499">
    <property type="entry name" value="EF-hand_7"/>
    <property type="match status" value="1"/>
</dbReference>
<name>A0A7S2HNL8_9EUKA</name>
<dbReference type="PROSITE" id="PS00018">
    <property type="entry name" value="EF_HAND_1"/>
    <property type="match status" value="2"/>
</dbReference>
<evidence type="ECO:0000259" key="2">
    <source>
        <dbReference type="PROSITE" id="PS50222"/>
    </source>
</evidence>
<dbReference type="EMBL" id="HBGU01051477">
    <property type="protein sequence ID" value="CAD9495708.1"/>
    <property type="molecule type" value="Transcribed_RNA"/>
</dbReference>
<dbReference type="InterPro" id="IPR018247">
    <property type="entry name" value="EF_Hand_1_Ca_BS"/>
</dbReference>
<gene>
    <name evidence="3" type="ORF">CBRE1094_LOCUS28062</name>
</gene>
<keyword evidence="1" id="KW-0106">Calcium</keyword>
<dbReference type="Gene3D" id="1.10.238.10">
    <property type="entry name" value="EF-hand"/>
    <property type="match status" value="1"/>
</dbReference>
<accession>A0A7S2HNL8</accession>
<dbReference type="AlphaFoldDB" id="A0A7S2HNL8"/>
<dbReference type="GO" id="GO:0005509">
    <property type="term" value="F:calcium ion binding"/>
    <property type="evidence" value="ECO:0007669"/>
    <property type="project" value="InterPro"/>
</dbReference>
<dbReference type="PROSITE" id="PS50222">
    <property type="entry name" value="EF_HAND_2"/>
    <property type="match status" value="2"/>
</dbReference>
<feature type="domain" description="EF-hand" evidence="2">
    <location>
        <begin position="105"/>
        <end position="140"/>
    </location>
</feature>
<reference evidence="3" key="1">
    <citation type="submission" date="2021-01" db="EMBL/GenBank/DDBJ databases">
        <authorList>
            <person name="Corre E."/>
            <person name="Pelletier E."/>
            <person name="Niang G."/>
            <person name="Scheremetjew M."/>
            <person name="Finn R."/>
            <person name="Kale V."/>
            <person name="Holt S."/>
            <person name="Cochrane G."/>
            <person name="Meng A."/>
            <person name="Brown T."/>
            <person name="Cohen L."/>
        </authorList>
    </citation>
    <scope>NUCLEOTIDE SEQUENCE</scope>
    <source>
        <strain evidence="3">UTEX LB 985</strain>
    </source>
</reference>
<sequence>MGAGASKGLQAMIDSMSVDELRGVMDKLSAETKSKIEMAIEDGKPREGKMSENNKKTLTVLEDLITAVQEAEQDRKFSESAGLAPARQMKQRRRSKELQLQLAEIMGPQLEEIFKAIDTDGNGHLDMAELKTAFQQIGKPITDDKLAVAMKTLDANNDGKLSLAEFKDIVVLVNTLG</sequence>
<dbReference type="InterPro" id="IPR011992">
    <property type="entry name" value="EF-hand-dom_pair"/>
</dbReference>
<evidence type="ECO:0000256" key="1">
    <source>
        <dbReference type="ARBA" id="ARBA00022837"/>
    </source>
</evidence>
<feature type="domain" description="EF-hand" evidence="2">
    <location>
        <begin position="141"/>
        <end position="176"/>
    </location>
</feature>
<dbReference type="SMART" id="SM00054">
    <property type="entry name" value="EFh"/>
    <property type="match status" value="2"/>
</dbReference>
<protein>
    <recommendedName>
        <fullName evidence="2">EF-hand domain-containing protein</fullName>
    </recommendedName>
</protein>
<organism evidence="3">
    <name type="scientific">Haptolina brevifila</name>
    <dbReference type="NCBI Taxonomy" id="156173"/>
    <lineage>
        <taxon>Eukaryota</taxon>
        <taxon>Haptista</taxon>
        <taxon>Haptophyta</taxon>
        <taxon>Prymnesiophyceae</taxon>
        <taxon>Prymnesiales</taxon>
        <taxon>Prymnesiaceae</taxon>
        <taxon>Haptolina</taxon>
    </lineage>
</organism>
<proteinExistence type="predicted"/>
<evidence type="ECO:0000313" key="3">
    <source>
        <dbReference type="EMBL" id="CAD9495708.1"/>
    </source>
</evidence>